<dbReference type="GO" id="GO:0052636">
    <property type="term" value="F:arabinosyltransferase activity"/>
    <property type="evidence" value="ECO:0007669"/>
    <property type="project" value="TreeGrafter"/>
</dbReference>
<name>A0A9W6F7H5_9CHLO</name>
<feature type="region of interest" description="Disordered" evidence="1">
    <location>
        <begin position="129"/>
        <end position="182"/>
    </location>
</feature>
<feature type="transmembrane region" description="Helical" evidence="2">
    <location>
        <begin position="9"/>
        <end position="31"/>
    </location>
</feature>
<dbReference type="EMBL" id="BRXU01000026">
    <property type="protein sequence ID" value="GLC59188.1"/>
    <property type="molecule type" value="Genomic_DNA"/>
</dbReference>
<proteinExistence type="predicted"/>
<dbReference type="GO" id="GO:0052325">
    <property type="term" value="P:cell wall pectin biosynthetic process"/>
    <property type="evidence" value="ECO:0007669"/>
    <property type="project" value="TreeGrafter"/>
</dbReference>
<feature type="domain" description="EF-hand" evidence="3">
    <location>
        <begin position="55"/>
        <end position="90"/>
    </location>
</feature>
<dbReference type="GO" id="GO:0005794">
    <property type="term" value="C:Golgi apparatus"/>
    <property type="evidence" value="ECO:0007669"/>
    <property type="project" value="TreeGrafter"/>
</dbReference>
<evidence type="ECO:0000313" key="4">
    <source>
        <dbReference type="EMBL" id="GLC59188.1"/>
    </source>
</evidence>
<reference evidence="4 5" key="1">
    <citation type="journal article" date="2023" name="Commun. Biol.">
        <title>Reorganization of the ancestral sex-determining regions during the evolution of trioecy in Pleodorina starrii.</title>
        <authorList>
            <person name="Takahashi K."/>
            <person name="Suzuki S."/>
            <person name="Kawai-Toyooka H."/>
            <person name="Yamamoto K."/>
            <person name="Hamaji T."/>
            <person name="Ootsuki R."/>
            <person name="Yamaguchi H."/>
            <person name="Kawachi M."/>
            <person name="Higashiyama T."/>
            <person name="Nozaki H."/>
        </authorList>
    </citation>
    <scope>NUCLEOTIDE SEQUENCE [LARGE SCALE GENOMIC DNA]</scope>
    <source>
        <strain evidence="4 5">NIES-4479</strain>
    </source>
</reference>
<feature type="compositionally biased region" description="Pro residues" evidence="1">
    <location>
        <begin position="219"/>
        <end position="257"/>
    </location>
</feature>
<dbReference type="Proteomes" id="UP001165080">
    <property type="component" value="Unassembled WGS sequence"/>
</dbReference>
<evidence type="ECO:0000256" key="1">
    <source>
        <dbReference type="SAM" id="MobiDB-lite"/>
    </source>
</evidence>
<dbReference type="GO" id="GO:0005509">
    <property type="term" value="F:calcium ion binding"/>
    <property type="evidence" value="ECO:0007669"/>
    <property type="project" value="InterPro"/>
</dbReference>
<accession>A0A9W6F7H5</accession>
<keyword evidence="2" id="KW-0472">Membrane</keyword>
<organism evidence="4 5">
    <name type="scientific">Pleodorina starrii</name>
    <dbReference type="NCBI Taxonomy" id="330485"/>
    <lineage>
        <taxon>Eukaryota</taxon>
        <taxon>Viridiplantae</taxon>
        <taxon>Chlorophyta</taxon>
        <taxon>core chlorophytes</taxon>
        <taxon>Chlorophyceae</taxon>
        <taxon>CS clade</taxon>
        <taxon>Chlamydomonadales</taxon>
        <taxon>Volvocaceae</taxon>
        <taxon>Pleodorina</taxon>
    </lineage>
</organism>
<evidence type="ECO:0000313" key="5">
    <source>
        <dbReference type="Proteomes" id="UP001165080"/>
    </source>
</evidence>
<dbReference type="PANTHER" id="PTHR46936:SF1">
    <property type="entry name" value="ARABINOSYLTRANSFERASE XEG113"/>
    <property type="match status" value="1"/>
</dbReference>
<dbReference type="AlphaFoldDB" id="A0A9W6F7H5"/>
<sequence length="829" mass="91267">MLPRAGTRALFLGFTVFVASVMYVLIVTHHLRLPTLSELAISPSHSHREKVAVEALHHVLLEDFAKYDEDRDSKLSIHEFANLLRNSGRRGEEAAAAAGEQVARREAQQALQHATSAAAATAAVKQIPQGARSVENGGAVSVPKDDYDDGGDVAAAVDEFKGLEGDGDGGGESEYDEDADADAADVDGVVAVLDYDDEDTEVDLSAAAAAIKAAASTSPSPPPPPPSPPPPPPPSPPPPSPPPPKPSPPPSPSPPPKVEPKAAATAGTATAAAGTGCPELTRELVAEFARDNTIMLTVADWRIFGTMGINWMKHLAKWGVDYYLVAATDVTTAQFLGHTGKHPCFRFYEEGPKQGSGEYKYGDQHYNAATWRKVVVVSRIVHWGFNVIHSDVDVVWFRDPLPYFLGPALKGVDMAVSSDLISTQNRVGDDGLEVGMHQHTNFNTGVYFVRASPGGKSLIAGWASMRITNRGENDQVGIYKFIRERRAHSETRILVLEPMPGEDQAAKAFAANPDGFERYSKTDPLPVSTEMRLAALGVHMLLNGYSYFIPHLHERMNITPLGIHMTWVPLSKEGKFHRFRDGMLYDDPPEYYDSPGTKYLTADIDAPDAPPGFNAWRETEDMIQEHLKNMPPQLKQVYRAVAVSMVLNRTLIFPRMRCYCFKNWFMSEQCRIPGDKVTQFPLDCALDQIFRPKVLYNYPPLATKNGPQNFTFREYSLLDNPRTPPSVRNGQVLVVPEGADAGNTTGFVRVVRIKPNLMQDELVKALAEVKDAKVIRLRHPLQLFGGFNDQVLKASVETFAHNVTANWCCRDEPYIKRGLDRKVKMVMAW</sequence>
<feature type="compositionally biased region" description="Low complexity" evidence="1">
    <location>
        <begin position="262"/>
        <end position="275"/>
    </location>
</feature>
<keyword evidence="5" id="KW-1185">Reference proteome</keyword>
<dbReference type="InterPro" id="IPR002048">
    <property type="entry name" value="EF_hand_dom"/>
</dbReference>
<gene>
    <name evidence="4" type="primary">PLEST011735</name>
    <name evidence="4" type="ORF">PLESTB_001458500</name>
</gene>
<dbReference type="InterPro" id="IPR053250">
    <property type="entry name" value="Glycosyltransferase_77"/>
</dbReference>
<keyword evidence="2" id="KW-1133">Transmembrane helix</keyword>
<dbReference type="Pfam" id="PF03407">
    <property type="entry name" value="Nucleotid_trans"/>
    <property type="match status" value="1"/>
</dbReference>
<comment type="caution">
    <text evidence="4">The sequence shown here is derived from an EMBL/GenBank/DDBJ whole genome shotgun (WGS) entry which is preliminary data.</text>
</comment>
<feature type="region of interest" description="Disordered" evidence="1">
    <location>
        <begin position="211"/>
        <end position="275"/>
    </location>
</feature>
<protein>
    <recommendedName>
        <fullName evidence="3">EF-hand domain-containing protein</fullName>
    </recommendedName>
</protein>
<dbReference type="PROSITE" id="PS50222">
    <property type="entry name" value="EF_HAND_2"/>
    <property type="match status" value="1"/>
</dbReference>
<dbReference type="InterPro" id="IPR005069">
    <property type="entry name" value="Nucl-diP-sugar_transferase"/>
</dbReference>
<feature type="compositionally biased region" description="Acidic residues" evidence="1">
    <location>
        <begin position="165"/>
        <end position="182"/>
    </location>
</feature>
<keyword evidence="2" id="KW-0812">Transmembrane</keyword>
<evidence type="ECO:0000256" key="2">
    <source>
        <dbReference type="SAM" id="Phobius"/>
    </source>
</evidence>
<dbReference type="PANTHER" id="PTHR46936">
    <property type="entry name" value="ARABINOSYLTRANSFERASE XEG113"/>
    <property type="match status" value="1"/>
</dbReference>
<evidence type="ECO:0000259" key="3">
    <source>
        <dbReference type="PROSITE" id="PS50222"/>
    </source>
</evidence>